<keyword evidence="5 6" id="KW-0472">Membrane</keyword>
<proteinExistence type="predicted"/>
<dbReference type="InterPro" id="IPR050833">
    <property type="entry name" value="Poly_Biosynth_Transport"/>
</dbReference>
<feature type="transmembrane region" description="Helical" evidence="6">
    <location>
        <begin position="69"/>
        <end position="90"/>
    </location>
</feature>
<feature type="transmembrane region" description="Helical" evidence="6">
    <location>
        <begin position="133"/>
        <end position="158"/>
    </location>
</feature>
<evidence type="ECO:0000256" key="6">
    <source>
        <dbReference type="SAM" id="Phobius"/>
    </source>
</evidence>
<dbReference type="AlphaFoldDB" id="A0A1F5EIJ0"/>
<dbReference type="STRING" id="1797582.A2442_00555"/>
<accession>A0A1F5EIJ0</accession>
<dbReference type="GO" id="GO:0005886">
    <property type="term" value="C:plasma membrane"/>
    <property type="evidence" value="ECO:0007669"/>
    <property type="project" value="UniProtKB-SubCell"/>
</dbReference>
<feature type="transmembrane region" description="Helical" evidence="6">
    <location>
        <begin position="338"/>
        <end position="358"/>
    </location>
</feature>
<feature type="transmembrane region" description="Helical" evidence="6">
    <location>
        <begin position="309"/>
        <end position="332"/>
    </location>
</feature>
<evidence type="ECO:0000313" key="7">
    <source>
        <dbReference type="EMBL" id="OGD67249.1"/>
    </source>
</evidence>
<organism evidence="7 8">
    <name type="scientific">Candidatus Campbellbacteria bacterium RIFOXYC2_FULL_35_25</name>
    <dbReference type="NCBI Taxonomy" id="1797582"/>
    <lineage>
        <taxon>Bacteria</taxon>
        <taxon>Candidatus Campbelliibacteriota</taxon>
    </lineage>
</organism>
<keyword evidence="2" id="KW-1003">Cell membrane</keyword>
<keyword evidence="3 6" id="KW-0812">Transmembrane</keyword>
<name>A0A1F5EIJ0_9BACT</name>
<feature type="transmembrane region" description="Helical" evidence="6">
    <location>
        <begin position="370"/>
        <end position="389"/>
    </location>
</feature>
<feature type="transmembrane region" description="Helical" evidence="6">
    <location>
        <begin position="111"/>
        <end position="127"/>
    </location>
</feature>
<evidence type="ECO:0008006" key="9">
    <source>
        <dbReference type="Google" id="ProtNLM"/>
    </source>
</evidence>
<protein>
    <recommendedName>
        <fullName evidence="9">Polysaccharide biosynthesis protein C-terminal domain-containing protein</fullName>
    </recommendedName>
</protein>
<dbReference type="PANTHER" id="PTHR30250:SF11">
    <property type="entry name" value="O-ANTIGEN TRANSPORTER-RELATED"/>
    <property type="match status" value="1"/>
</dbReference>
<feature type="transmembrane region" description="Helical" evidence="6">
    <location>
        <begin position="395"/>
        <end position="417"/>
    </location>
</feature>
<dbReference type="PANTHER" id="PTHR30250">
    <property type="entry name" value="PST FAMILY PREDICTED COLANIC ACID TRANSPORTER"/>
    <property type="match status" value="1"/>
</dbReference>
<feature type="transmembrane region" description="Helical" evidence="6">
    <location>
        <begin position="34"/>
        <end position="57"/>
    </location>
</feature>
<evidence type="ECO:0000256" key="1">
    <source>
        <dbReference type="ARBA" id="ARBA00004651"/>
    </source>
</evidence>
<comment type="caution">
    <text evidence="7">The sequence shown here is derived from an EMBL/GenBank/DDBJ whole genome shotgun (WGS) entry which is preliminary data.</text>
</comment>
<evidence type="ECO:0000256" key="4">
    <source>
        <dbReference type="ARBA" id="ARBA00022989"/>
    </source>
</evidence>
<gene>
    <name evidence="7" type="ORF">A2442_00555</name>
</gene>
<evidence type="ECO:0000256" key="2">
    <source>
        <dbReference type="ARBA" id="ARBA00022475"/>
    </source>
</evidence>
<evidence type="ECO:0000256" key="3">
    <source>
        <dbReference type="ARBA" id="ARBA00022692"/>
    </source>
</evidence>
<dbReference type="InterPro" id="IPR002797">
    <property type="entry name" value="Polysacc_synth"/>
</dbReference>
<dbReference type="EMBL" id="MFAE01000006">
    <property type="protein sequence ID" value="OGD67249.1"/>
    <property type="molecule type" value="Genomic_DNA"/>
</dbReference>
<dbReference type="Pfam" id="PF01943">
    <property type="entry name" value="Polysacc_synt"/>
    <property type="match status" value="1"/>
</dbReference>
<comment type="subcellular location">
    <subcellularLocation>
        <location evidence="1">Cell membrane</location>
        <topology evidence="1">Multi-pass membrane protein</topology>
    </subcellularLocation>
</comment>
<evidence type="ECO:0000313" key="8">
    <source>
        <dbReference type="Proteomes" id="UP000179003"/>
    </source>
</evidence>
<reference evidence="7 8" key="1">
    <citation type="journal article" date="2016" name="Nat. Commun.">
        <title>Thousands of microbial genomes shed light on interconnected biogeochemical processes in an aquifer system.</title>
        <authorList>
            <person name="Anantharaman K."/>
            <person name="Brown C.T."/>
            <person name="Hug L.A."/>
            <person name="Sharon I."/>
            <person name="Castelle C.J."/>
            <person name="Probst A.J."/>
            <person name="Thomas B.C."/>
            <person name="Singh A."/>
            <person name="Wilkins M.J."/>
            <person name="Karaoz U."/>
            <person name="Brodie E.L."/>
            <person name="Williams K.H."/>
            <person name="Hubbard S.S."/>
            <person name="Banfield J.F."/>
        </authorList>
    </citation>
    <scope>NUCLEOTIDE SEQUENCE [LARGE SCALE GENOMIC DNA]</scope>
</reference>
<evidence type="ECO:0000256" key="5">
    <source>
        <dbReference type="ARBA" id="ARBA00023136"/>
    </source>
</evidence>
<keyword evidence="4 6" id="KW-1133">Transmembrane helix</keyword>
<dbReference type="Proteomes" id="UP000179003">
    <property type="component" value="Unassembled WGS sequence"/>
</dbReference>
<sequence>MKQLIEKSKDKTYKFLRWTEKWTKTDMVYLAKGGFWLTSSQMITSILGLILTIILANKLPKEVYGTYKYVLSFLGIIALPSISGMGSAIAQSVAKGKEGSFIPAIKTKIKWGTLSTVLSFIFAIYYYTNDNYILASSFALLGIFTPFMESFGLYSNFLHGKKMFGNMSRYDVYSYLISVSIVGITTFFSNSVLILLMSYFGSWTLVRFIFLQITIKKFQPNKEKDEKMVNYGWHLSGMRVVDTISSSLDKILLWHFLGPIQVATYSLAISIPTHLIDFTKIFNRLAFPKLAEQEESSLKKILFPKILKLFLITLVSFILYILIAPLLYKIFFPQYKEAIFYSQIFGIAILTQPLTLIATSFTAQAKTKKLYWVNTLSPIFYIILCLLLIPTLGIIGAIMAFLGLKIFKSVLLIYFFVKTSEK</sequence>
<feature type="transmembrane region" description="Helical" evidence="6">
    <location>
        <begin position="170"/>
        <end position="188"/>
    </location>
</feature>